<organism evidence="2 3">
    <name type="scientific">Penicillium cosmopolitanum</name>
    <dbReference type="NCBI Taxonomy" id="1131564"/>
    <lineage>
        <taxon>Eukaryota</taxon>
        <taxon>Fungi</taxon>
        <taxon>Dikarya</taxon>
        <taxon>Ascomycota</taxon>
        <taxon>Pezizomycotina</taxon>
        <taxon>Eurotiomycetes</taxon>
        <taxon>Eurotiomycetidae</taxon>
        <taxon>Eurotiales</taxon>
        <taxon>Aspergillaceae</taxon>
        <taxon>Penicillium</taxon>
    </lineage>
</organism>
<dbReference type="AlphaFoldDB" id="A0A9W9VZM0"/>
<sequence length="75" mass="7867">MNANARASGVTLGVLPSGWSSLDWAIKTERSSASTVMRMVTCGTPTGLRIRVESTSASLPRPRPELRGAPLSVVA</sequence>
<evidence type="ECO:0000256" key="1">
    <source>
        <dbReference type="SAM" id="MobiDB-lite"/>
    </source>
</evidence>
<dbReference type="EMBL" id="JAPZBU010000008">
    <property type="protein sequence ID" value="KAJ5392215.1"/>
    <property type="molecule type" value="Genomic_DNA"/>
</dbReference>
<dbReference type="Proteomes" id="UP001147747">
    <property type="component" value="Unassembled WGS sequence"/>
</dbReference>
<gene>
    <name evidence="2" type="ORF">N7509_007705</name>
</gene>
<dbReference type="RefSeq" id="XP_056487893.1">
    <property type="nucleotide sequence ID" value="XM_056632342.1"/>
</dbReference>
<evidence type="ECO:0000313" key="3">
    <source>
        <dbReference type="Proteomes" id="UP001147747"/>
    </source>
</evidence>
<accession>A0A9W9VZM0</accession>
<reference evidence="2" key="2">
    <citation type="journal article" date="2023" name="IMA Fungus">
        <title>Comparative genomic study of the Penicillium genus elucidates a diverse pangenome and 15 lateral gene transfer events.</title>
        <authorList>
            <person name="Petersen C."/>
            <person name="Sorensen T."/>
            <person name="Nielsen M.R."/>
            <person name="Sondergaard T.E."/>
            <person name="Sorensen J.L."/>
            <person name="Fitzpatrick D.A."/>
            <person name="Frisvad J.C."/>
            <person name="Nielsen K.L."/>
        </authorList>
    </citation>
    <scope>NUCLEOTIDE SEQUENCE</scope>
    <source>
        <strain evidence="2">IBT 29677</strain>
    </source>
</reference>
<protein>
    <submittedName>
        <fullName evidence="2">Uncharacterized protein</fullName>
    </submittedName>
</protein>
<evidence type="ECO:0000313" key="2">
    <source>
        <dbReference type="EMBL" id="KAJ5392215.1"/>
    </source>
</evidence>
<feature type="region of interest" description="Disordered" evidence="1">
    <location>
        <begin position="54"/>
        <end position="75"/>
    </location>
</feature>
<keyword evidence="3" id="KW-1185">Reference proteome</keyword>
<reference evidence="2" key="1">
    <citation type="submission" date="2022-12" db="EMBL/GenBank/DDBJ databases">
        <authorList>
            <person name="Petersen C."/>
        </authorList>
    </citation>
    <scope>NUCLEOTIDE SEQUENCE</scope>
    <source>
        <strain evidence="2">IBT 29677</strain>
    </source>
</reference>
<proteinExistence type="predicted"/>
<name>A0A9W9VZM0_9EURO</name>
<comment type="caution">
    <text evidence="2">The sequence shown here is derived from an EMBL/GenBank/DDBJ whole genome shotgun (WGS) entry which is preliminary data.</text>
</comment>
<dbReference type="GeneID" id="81371322"/>